<evidence type="ECO:0000259" key="1">
    <source>
        <dbReference type="Pfam" id="PF13649"/>
    </source>
</evidence>
<protein>
    <submittedName>
        <fullName evidence="2">Methyltransferase family protein</fullName>
    </submittedName>
</protein>
<dbReference type="GO" id="GO:0032259">
    <property type="term" value="P:methylation"/>
    <property type="evidence" value="ECO:0007669"/>
    <property type="project" value="UniProtKB-KW"/>
</dbReference>
<organism evidence="2 3">
    <name type="scientific">Sediminitomix flava</name>
    <dbReference type="NCBI Taxonomy" id="379075"/>
    <lineage>
        <taxon>Bacteria</taxon>
        <taxon>Pseudomonadati</taxon>
        <taxon>Bacteroidota</taxon>
        <taxon>Cytophagia</taxon>
        <taxon>Cytophagales</taxon>
        <taxon>Flammeovirgaceae</taxon>
        <taxon>Sediminitomix</taxon>
    </lineage>
</organism>
<dbReference type="Gene3D" id="3.40.50.150">
    <property type="entry name" value="Vaccinia Virus protein VP39"/>
    <property type="match status" value="1"/>
</dbReference>
<dbReference type="InterPro" id="IPR029063">
    <property type="entry name" value="SAM-dependent_MTases_sf"/>
</dbReference>
<dbReference type="Proteomes" id="UP000245535">
    <property type="component" value="Unassembled WGS sequence"/>
</dbReference>
<dbReference type="SUPFAM" id="SSF53335">
    <property type="entry name" value="S-adenosyl-L-methionine-dependent methyltransferases"/>
    <property type="match status" value="1"/>
</dbReference>
<dbReference type="InterPro" id="IPR041698">
    <property type="entry name" value="Methyltransf_25"/>
</dbReference>
<dbReference type="CDD" id="cd02440">
    <property type="entry name" value="AdoMet_MTases"/>
    <property type="match status" value="1"/>
</dbReference>
<sequence length="242" mass="28084">MNSLIFEQTVTMSFLERAQEEEIMDDLSINDDGLRQTLAELDVINKWLGGNNPTLRGVRKLLHGRNKNDEIVIVDMGCGSGEMLRLIDESFRGEFERLKLVGIDANPHVIAYAKSKSLGHDIEFSVKNVFEKNSMNCDIIISTLFLHHFNSIELESLIKKWQSGATFGVVINDIHRHWFAYYSIAFLTHFFSKSYMTKYDAKLSVKRAFKKKELSVFYEGMGWRSVQVSWCWAFRWLVILRN</sequence>
<feature type="domain" description="Methyltransferase" evidence="1">
    <location>
        <begin position="73"/>
        <end position="161"/>
    </location>
</feature>
<dbReference type="GO" id="GO:0008168">
    <property type="term" value="F:methyltransferase activity"/>
    <property type="evidence" value="ECO:0007669"/>
    <property type="project" value="UniProtKB-KW"/>
</dbReference>
<keyword evidence="2" id="KW-0808">Transferase</keyword>
<name>A0A315ZHE4_SEDFL</name>
<dbReference type="AlphaFoldDB" id="A0A315ZHE4"/>
<reference evidence="2 3" key="1">
    <citation type="submission" date="2018-03" db="EMBL/GenBank/DDBJ databases">
        <title>Genomic Encyclopedia of Archaeal and Bacterial Type Strains, Phase II (KMG-II): from individual species to whole genera.</title>
        <authorList>
            <person name="Goeker M."/>
        </authorList>
    </citation>
    <scope>NUCLEOTIDE SEQUENCE [LARGE SCALE GENOMIC DNA]</scope>
    <source>
        <strain evidence="2 3">DSM 28229</strain>
    </source>
</reference>
<keyword evidence="3" id="KW-1185">Reference proteome</keyword>
<evidence type="ECO:0000313" key="3">
    <source>
        <dbReference type="Proteomes" id="UP000245535"/>
    </source>
</evidence>
<dbReference type="Pfam" id="PF13649">
    <property type="entry name" value="Methyltransf_25"/>
    <property type="match status" value="1"/>
</dbReference>
<proteinExistence type="predicted"/>
<evidence type="ECO:0000313" key="2">
    <source>
        <dbReference type="EMBL" id="PWJ44134.1"/>
    </source>
</evidence>
<comment type="caution">
    <text evidence="2">The sequence shown here is derived from an EMBL/GenBank/DDBJ whole genome shotgun (WGS) entry which is preliminary data.</text>
</comment>
<keyword evidence="2" id="KW-0489">Methyltransferase</keyword>
<dbReference type="EMBL" id="QGDO01000001">
    <property type="protein sequence ID" value="PWJ44134.1"/>
    <property type="molecule type" value="Genomic_DNA"/>
</dbReference>
<accession>A0A315ZHE4</accession>
<gene>
    <name evidence="2" type="ORF">BC781_101484</name>
</gene>